<dbReference type="PANTHER" id="PTHR23028:SF134">
    <property type="entry name" value="PUTATIVE (AFU_ORTHOLOGUE AFUA_4G08520)-RELATED"/>
    <property type="match status" value="1"/>
</dbReference>
<feature type="transmembrane region" description="Helical" evidence="2">
    <location>
        <begin position="222"/>
        <end position="241"/>
    </location>
</feature>
<feature type="transmembrane region" description="Helical" evidence="2">
    <location>
        <begin position="131"/>
        <end position="149"/>
    </location>
</feature>
<feature type="region of interest" description="Disordered" evidence="1">
    <location>
        <begin position="1"/>
        <end position="30"/>
    </location>
</feature>
<dbReference type="Pfam" id="PF01757">
    <property type="entry name" value="Acyl_transf_3"/>
    <property type="match status" value="1"/>
</dbReference>
<feature type="compositionally biased region" description="Basic and acidic residues" evidence="1">
    <location>
        <begin position="10"/>
        <end position="21"/>
    </location>
</feature>
<dbReference type="AlphaFoldDB" id="A0A1L7XY06"/>
<organism evidence="4 5">
    <name type="scientific">Phialocephala subalpina</name>
    <dbReference type="NCBI Taxonomy" id="576137"/>
    <lineage>
        <taxon>Eukaryota</taxon>
        <taxon>Fungi</taxon>
        <taxon>Dikarya</taxon>
        <taxon>Ascomycota</taxon>
        <taxon>Pezizomycotina</taxon>
        <taxon>Leotiomycetes</taxon>
        <taxon>Helotiales</taxon>
        <taxon>Mollisiaceae</taxon>
        <taxon>Phialocephala</taxon>
        <taxon>Phialocephala fortinii species complex</taxon>
    </lineage>
</organism>
<evidence type="ECO:0000256" key="2">
    <source>
        <dbReference type="SAM" id="Phobius"/>
    </source>
</evidence>
<keyword evidence="2" id="KW-1133">Transmembrane helix</keyword>
<reference evidence="4 5" key="1">
    <citation type="submission" date="2016-03" db="EMBL/GenBank/DDBJ databases">
        <authorList>
            <person name="Ploux O."/>
        </authorList>
    </citation>
    <scope>NUCLEOTIDE SEQUENCE [LARGE SCALE GENOMIC DNA]</scope>
    <source>
        <strain evidence="4 5">UAMH 11012</strain>
    </source>
</reference>
<feature type="domain" description="Acyltransferase 3" evidence="3">
    <location>
        <begin position="130"/>
        <end position="516"/>
    </location>
</feature>
<evidence type="ECO:0000313" key="4">
    <source>
        <dbReference type="EMBL" id="CZR69884.1"/>
    </source>
</evidence>
<accession>A0A1L7XY06</accession>
<gene>
    <name evidence="4" type="ORF">PAC_19784</name>
</gene>
<dbReference type="Proteomes" id="UP000184330">
    <property type="component" value="Unassembled WGS sequence"/>
</dbReference>
<dbReference type="EMBL" id="FJOG01000083">
    <property type="protein sequence ID" value="CZR69884.1"/>
    <property type="molecule type" value="Genomic_DNA"/>
</dbReference>
<feature type="transmembrane region" description="Helical" evidence="2">
    <location>
        <begin position="338"/>
        <end position="360"/>
    </location>
</feature>
<keyword evidence="5" id="KW-1185">Reference proteome</keyword>
<feature type="transmembrane region" description="Helical" evidence="2">
    <location>
        <begin position="494"/>
        <end position="516"/>
    </location>
</feature>
<keyword evidence="2" id="KW-0472">Membrane</keyword>
<evidence type="ECO:0000313" key="5">
    <source>
        <dbReference type="Proteomes" id="UP000184330"/>
    </source>
</evidence>
<protein>
    <recommendedName>
        <fullName evidence="3">Acyltransferase 3 domain-containing protein</fullName>
    </recommendedName>
</protein>
<evidence type="ECO:0000259" key="3">
    <source>
        <dbReference type="Pfam" id="PF01757"/>
    </source>
</evidence>
<evidence type="ECO:0000256" key="1">
    <source>
        <dbReference type="SAM" id="MobiDB-lite"/>
    </source>
</evidence>
<dbReference type="OrthoDB" id="5819582at2759"/>
<dbReference type="STRING" id="576137.A0A1L7XY06"/>
<dbReference type="InterPro" id="IPR002656">
    <property type="entry name" value="Acyl_transf_3_dom"/>
</dbReference>
<dbReference type="GO" id="GO:0016747">
    <property type="term" value="F:acyltransferase activity, transferring groups other than amino-acyl groups"/>
    <property type="evidence" value="ECO:0007669"/>
    <property type="project" value="InterPro"/>
</dbReference>
<name>A0A1L7XY06_9HELO</name>
<feature type="transmembrane region" description="Helical" evidence="2">
    <location>
        <begin position="169"/>
        <end position="191"/>
    </location>
</feature>
<dbReference type="InterPro" id="IPR050879">
    <property type="entry name" value="Acyltransferase_3"/>
</dbReference>
<dbReference type="PANTHER" id="PTHR23028">
    <property type="entry name" value="ACETYLTRANSFERASE"/>
    <property type="match status" value="1"/>
</dbReference>
<keyword evidence="2" id="KW-0812">Transmembrane</keyword>
<sequence length="566" mass="65731">MAASCPEPQYIDHPEESRPRQTDPISDDTQLTSDENVFVTKELDESYGDNHPLLENLENQQRQQIRMKWVSKLAPTCRDFISTLRTWVESITPQTIKETTYSAITTALWDLIPSFLQASKPKSTKRHPTEWLDGCRGWAALAVVFVHTYSVFLHDRGIQTLDWFITLPWIYLLLNGHASVAIFFVVSGFSLSYKPVKLTRAGDFAGLAKSMTSSVFRRWPRLYLPIAIITFPEMFLVYYGYFPDRPQNAFQATPHAWTAARPQPTLWMQFEDWRLNIQDRSDPLRLLNLARLFEEGFPYDGNLWTIPIEFRGSMWVFLTVISLASFRTKYRIMLVSVFAMHCLVWVHWDVFLFLCGFLLAELHFVVRERDDPNQESTWKSHIPREVFAAMNYGFATFILSMPVWDPGSEGEFPFETIWWFTPNKYRGSPHHYRFWPAIGAVWYIIAIDNGKCLQKLYTNPLSQYLGRISYCLYLVHGSILKTFGWSLADRMVNMLGFSIGMPIAIVVYSLVVLWFADFTTRVVDEKSVRFGRWVFDKMCRKSSVESGNERATISELSGSRRINQEA</sequence>
<proteinExistence type="predicted"/>